<sequence>MESQRALSTIKRRMRGSGKLDRDQRAQKDVEEGEAFLRDFVKAPVAKGIRSVEIPSVPMAYMTRPPSSNAQPPGHTTSIGDFLPYRPSGMSGSLPSECPSRPRLSRNRARMPRPLQHPSEPADHDQAAASLIRLLIVEKGSLTFHVLCHPMPEHCSKAILCWPSCSTHVSEIAGKLIRQAREAGRIRSSHERHMCTTFRGLKASYTWTRRCDQRRPGNHDQSYR</sequence>
<feature type="compositionally biased region" description="Polar residues" evidence="1">
    <location>
        <begin position="65"/>
        <end position="79"/>
    </location>
</feature>
<feature type="compositionally biased region" description="Basic and acidic residues" evidence="1">
    <location>
        <begin position="18"/>
        <end position="29"/>
    </location>
</feature>
<gene>
    <name evidence="2" type="ORF">NCTC1542_06712</name>
</gene>
<reference evidence="2 3" key="1">
    <citation type="submission" date="2018-06" db="EMBL/GenBank/DDBJ databases">
        <authorList>
            <consortium name="Pathogen Informatics"/>
            <person name="Doyle S."/>
        </authorList>
    </citation>
    <scope>NUCLEOTIDE SEQUENCE [LARGE SCALE GENOMIC DNA]</scope>
    <source>
        <strain evidence="2 3">NCTC1542</strain>
    </source>
</reference>
<feature type="region of interest" description="Disordered" evidence="1">
    <location>
        <begin position="1"/>
        <end position="29"/>
    </location>
</feature>
<dbReference type="AlphaFoldDB" id="A0A378WCL2"/>
<dbReference type="Proteomes" id="UP000255389">
    <property type="component" value="Unassembled WGS sequence"/>
</dbReference>
<evidence type="ECO:0000313" key="3">
    <source>
        <dbReference type="Proteomes" id="UP000255389"/>
    </source>
</evidence>
<organism evidence="2 3">
    <name type="scientific">Mycolicibacterium fortuitum</name>
    <name type="common">Mycobacterium fortuitum</name>
    <dbReference type="NCBI Taxonomy" id="1766"/>
    <lineage>
        <taxon>Bacteria</taxon>
        <taxon>Bacillati</taxon>
        <taxon>Actinomycetota</taxon>
        <taxon>Actinomycetes</taxon>
        <taxon>Mycobacteriales</taxon>
        <taxon>Mycobacteriaceae</taxon>
        <taxon>Mycolicibacterium</taxon>
    </lineage>
</organism>
<protein>
    <submittedName>
        <fullName evidence="2">Uncharacterized protein</fullName>
    </submittedName>
</protein>
<evidence type="ECO:0000313" key="2">
    <source>
        <dbReference type="EMBL" id="SUA31358.1"/>
    </source>
</evidence>
<accession>A0A378WCL2</accession>
<feature type="region of interest" description="Disordered" evidence="1">
    <location>
        <begin position="63"/>
        <end position="106"/>
    </location>
</feature>
<proteinExistence type="predicted"/>
<dbReference type="EMBL" id="UGQY01000006">
    <property type="protein sequence ID" value="SUA31358.1"/>
    <property type="molecule type" value="Genomic_DNA"/>
</dbReference>
<name>A0A378WCL2_MYCFO</name>
<evidence type="ECO:0000256" key="1">
    <source>
        <dbReference type="SAM" id="MobiDB-lite"/>
    </source>
</evidence>